<accession>G0TUR1</accession>
<reference evidence="2" key="1">
    <citation type="journal article" date="2012" name="Proc. Natl. Acad. Sci. U.S.A.">
        <title>Antigenic diversity is generated by distinct evolutionary mechanisms in African trypanosome species.</title>
        <authorList>
            <person name="Jackson A.P."/>
            <person name="Berry A."/>
            <person name="Aslett M."/>
            <person name="Allison H.C."/>
            <person name="Burton P."/>
            <person name="Vavrova-Anderson J."/>
            <person name="Brown R."/>
            <person name="Browne H."/>
            <person name="Corton N."/>
            <person name="Hauser H."/>
            <person name="Gamble J."/>
            <person name="Gilderthorp R."/>
            <person name="Marcello L."/>
            <person name="McQuillan J."/>
            <person name="Otto T.D."/>
            <person name="Quail M.A."/>
            <person name="Sanders M.J."/>
            <person name="van Tonder A."/>
            <person name="Ginger M.L."/>
            <person name="Field M.C."/>
            <person name="Barry J.D."/>
            <person name="Hertz-Fowler C."/>
            <person name="Berriman M."/>
        </authorList>
    </citation>
    <scope>NUCLEOTIDE SEQUENCE</scope>
    <source>
        <strain evidence="2">Y486</strain>
    </source>
</reference>
<feature type="domain" description="C2H2-type" evidence="1">
    <location>
        <begin position="308"/>
        <end position="328"/>
    </location>
</feature>
<dbReference type="OMA" id="RKEEWCI"/>
<dbReference type="AlphaFoldDB" id="G0TUR1"/>
<gene>
    <name evidence="2" type="ORF">TVY486_0403630</name>
</gene>
<evidence type="ECO:0000313" key="2">
    <source>
        <dbReference type="EMBL" id="CCC47696.1"/>
    </source>
</evidence>
<proteinExistence type="predicted"/>
<dbReference type="EMBL" id="HE573020">
    <property type="protein sequence ID" value="CCC47696.1"/>
    <property type="molecule type" value="Genomic_DNA"/>
</dbReference>
<sequence length="395" mass="45019">MRSIVSSKEEWLVGLHELLNVRLRTVSFALAVRVRSNASVPLPLQNTQYLIDGIMWSVRDCVEWAEEAWLCFQSHLQACAKRYTQLCEQLAAVGRTRQCEGLIEKDELERERLYNIHAYLQDIYVAFCIVDAFLRHMNDESRIAKELAEKELPRLVAEHMPIWQRTGSYHVQEAVEDHRLLFLDLLRSWTATKILRADTQRRIEEHVRHRLKTLRDAVLNGNGRGATTLGGGDGVLRNRDEQRYTAISAGLRALMSDVTASSMVPISTSCPSKQSAPGSAVETARLTIASFTYAIFPPPRSEAGRNRCAHCGVILRNPNAKSSHYRYHFCSRNYQTDLKIVRLPYPSMEDYVTHVVDCGETGSFVRVTQDMLEVLRAPDKQIVHVRRNVSDNKAK</sequence>
<protein>
    <recommendedName>
        <fullName evidence="1">C2H2-type domain-containing protein</fullName>
    </recommendedName>
</protein>
<name>G0TUR1_TRYVY</name>
<dbReference type="PROSITE" id="PS00028">
    <property type="entry name" value="ZINC_FINGER_C2H2_1"/>
    <property type="match status" value="1"/>
</dbReference>
<organism evidence="2">
    <name type="scientific">Trypanosoma vivax (strain Y486)</name>
    <dbReference type="NCBI Taxonomy" id="1055687"/>
    <lineage>
        <taxon>Eukaryota</taxon>
        <taxon>Discoba</taxon>
        <taxon>Euglenozoa</taxon>
        <taxon>Kinetoplastea</taxon>
        <taxon>Metakinetoplastina</taxon>
        <taxon>Trypanosomatida</taxon>
        <taxon>Trypanosomatidae</taxon>
        <taxon>Trypanosoma</taxon>
        <taxon>Duttonella</taxon>
    </lineage>
</organism>
<dbReference type="VEuPathDB" id="TriTrypDB:TvY486_0403630"/>
<dbReference type="InterPro" id="IPR013087">
    <property type="entry name" value="Znf_C2H2_type"/>
</dbReference>
<evidence type="ECO:0000259" key="1">
    <source>
        <dbReference type="PROSITE" id="PS00028"/>
    </source>
</evidence>